<reference evidence="2" key="1">
    <citation type="journal article" date="2014" name="Int. J. Syst. Evol. Microbiol.">
        <title>Complete genome sequence of Corynebacterium casei LMG S-19264T (=DSM 44701T), isolated from a smear-ripened cheese.</title>
        <authorList>
            <consortium name="US DOE Joint Genome Institute (JGI-PGF)"/>
            <person name="Walter F."/>
            <person name="Albersmeier A."/>
            <person name="Kalinowski J."/>
            <person name="Ruckert C."/>
        </authorList>
    </citation>
    <scope>NUCLEOTIDE SEQUENCE</scope>
    <source>
        <strain evidence="2">JCM 3131</strain>
    </source>
</reference>
<protein>
    <submittedName>
        <fullName evidence="2">Uncharacterized protein</fullName>
    </submittedName>
</protein>
<name>A0A918EPQ5_9ACTN</name>
<dbReference type="EMBL" id="BMQK01000003">
    <property type="protein sequence ID" value="GGQ52169.1"/>
    <property type="molecule type" value="Genomic_DNA"/>
</dbReference>
<gene>
    <name evidence="2" type="ORF">GCM10010145_21950</name>
</gene>
<sequence>MTIKGGGRPRTAPGEPAPGVVERGAQPVGLLGGQAAGRPEPRLARGLRVVGKEPVTGAGQRDEEFAPVGRAGVPDDVTAAFEDADHAGQGLGGDEGVATRHDSAAVAAP</sequence>
<proteinExistence type="predicted"/>
<accession>A0A918EPQ5</accession>
<evidence type="ECO:0000313" key="2">
    <source>
        <dbReference type="EMBL" id="GGQ52169.1"/>
    </source>
</evidence>
<evidence type="ECO:0000256" key="1">
    <source>
        <dbReference type="SAM" id="MobiDB-lite"/>
    </source>
</evidence>
<keyword evidence="3" id="KW-1185">Reference proteome</keyword>
<dbReference type="Proteomes" id="UP000620156">
    <property type="component" value="Unassembled WGS sequence"/>
</dbReference>
<evidence type="ECO:0000313" key="3">
    <source>
        <dbReference type="Proteomes" id="UP000620156"/>
    </source>
</evidence>
<comment type="caution">
    <text evidence="2">The sequence shown here is derived from an EMBL/GenBank/DDBJ whole genome shotgun (WGS) entry which is preliminary data.</text>
</comment>
<organism evidence="2 3">
    <name type="scientific">Streptomyces ruber</name>
    <dbReference type="NCBI Taxonomy" id="83378"/>
    <lineage>
        <taxon>Bacteria</taxon>
        <taxon>Bacillati</taxon>
        <taxon>Actinomycetota</taxon>
        <taxon>Actinomycetes</taxon>
        <taxon>Kitasatosporales</taxon>
        <taxon>Streptomycetaceae</taxon>
        <taxon>Streptomyces</taxon>
    </lineage>
</organism>
<dbReference type="AlphaFoldDB" id="A0A918EPQ5"/>
<dbReference type="RefSeq" id="WP_189216498.1">
    <property type="nucleotide sequence ID" value="NZ_BMQK01000003.1"/>
</dbReference>
<reference evidence="2" key="2">
    <citation type="submission" date="2020-09" db="EMBL/GenBank/DDBJ databases">
        <authorList>
            <person name="Sun Q."/>
            <person name="Ohkuma M."/>
        </authorList>
    </citation>
    <scope>NUCLEOTIDE SEQUENCE</scope>
    <source>
        <strain evidence="2">JCM 3131</strain>
    </source>
</reference>
<feature type="region of interest" description="Disordered" evidence="1">
    <location>
        <begin position="1"/>
        <end position="109"/>
    </location>
</feature>